<proteinExistence type="inferred from homology"/>
<evidence type="ECO:0000256" key="6">
    <source>
        <dbReference type="ARBA" id="ARBA00022989"/>
    </source>
</evidence>
<dbReference type="InterPro" id="IPR012571">
    <property type="entry name" value="Mdm31/Mdm32"/>
</dbReference>
<reference evidence="11 12" key="1">
    <citation type="journal article" date="2011" name="Proc. Natl. Acad. Sci. U.S.A.">
        <title>Evolutionary erosion of yeast sex chromosomes by mating-type switching accidents.</title>
        <authorList>
            <person name="Gordon J.L."/>
            <person name="Armisen D."/>
            <person name="Proux-Wera E."/>
            <person name="Oheigeartaigh S.S."/>
            <person name="Byrne K.P."/>
            <person name="Wolfe K.H."/>
        </authorList>
    </citation>
    <scope>NUCLEOTIDE SEQUENCE [LARGE SCALE GENOMIC DNA]</scope>
    <source>
        <strain evidence="12">ATCC 22294 / BCRC 22015 / CBS 2517 / CECT 1963 / NBRC 1671 / NRRL Y-8276</strain>
    </source>
</reference>
<comment type="similarity">
    <text evidence="2">Belongs to the MDM31/MDM32 family.</text>
</comment>
<dbReference type="Proteomes" id="UP000005220">
    <property type="component" value="Chromosome 2"/>
</dbReference>
<dbReference type="PANTHER" id="PTHR31068">
    <property type="entry name" value="MITOCHONDRIAL DISTRIBUTION AND MORPHOLOGY PROTEIN 31"/>
    <property type="match status" value="1"/>
</dbReference>
<dbReference type="KEGG" id="kaf:KAFR_0B06870"/>
<evidence type="ECO:0000256" key="7">
    <source>
        <dbReference type="ARBA" id="ARBA00023128"/>
    </source>
</evidence>
<dbReference type="RefSeq" id="XP_003956119.1">
    <property type="nucleotide sequence ID" value="XM_003956070.1"/>
</dbReference>
<dbReference type="FunCoup" id="H2ARI4">
    <property type="interactions" value="47"/>
</dbReference>
<dbReference type="EMBL" id="HE650822">
    <property type="protein sequence ID" value="CCF56984.1"/>
    <property type="molecule type" value="Genomic_DNA"/>
</dbReference>
<evidence type="ECO:0000256" key="10">
    <source>
        <dbReference type="SAM" id="Phobius"/>
    </source>
</evidence>
<evidence type="ECO:0000256" key="8">
    <source>
        <dbReference type="ARBA" id="ARBA00023136"/>
    </source>
</evidence>
<evidence type="ECO:0000256" key="5">
    <source>
        <dbReference type="ARBA" id="ARBA00022946"/>
    </source>
</evidence>
<evidence type="ECO:0008006" key="13">
    <source>
        <dbReference type="Google" id="ProtNLM"/>
    </source>
</evidence>
<dbReference type="eggNOG" id="ENOG502QQJG">
    <property type="taxonomic scope" value="Eukaryota"/>
</dbReference>
<dbReference type="GO" id="GO:0007005">
    <property type="term" value="P:mitochondrion organization"/>
    <property type="evidence" value="ECO:0007669"/>
    <property type="project" value="EnsemblFungi"/>
</dbReference>
<dbReference type="GO" id="GO:0000001">
    <property type="term" value="P:mitochondrion inheritance"/>
    <property type="evidence" value="ECO:0007669"/>
    <property type="project" value="EnsemblFungi"/>
</dbReference>
<feature type="transmembrane region" description="Helical" evidence="10">
    <location>
        <begin position="101"/>
        <end position="128"/>
    </location>
</feature>
<dbReference type="Pfam" id="PF08118">
    <property type="entry name" value="MDM31_MDM32"/>
    <property type="match status" value="1"/>
</dbReference>
<keyword evidence="3 10" id="KW-0812">Transmembrane</keyword>
<evidence type="ECO:0000256" key="9">
    <source>
        <dbReference type="ARBA" id="ARBA00025191"/>
    </source>
</evidence>
<comment type="subcellular location">
    <subcellularLocation>
        <location evidence="1">Mitochondrion inner membrane</location>
        <topology evidence="1">Multi-pass membrane protein</topology>
    </subcellularLocation>
</comment>
<evidence type="ECO:0000256" key="2">
    <source>
        <dbReference type="ARBA" id="ARBA00005687"/>
    </source>
</evidence>
<evidence type="ECO:0000313" key="11">
    <source>
        <dbReference type="EMBL" id="CCF56984.1"/>
    </source>
</evidence>
<protein>
    <recommendedName>
        <fullName evidence="13">Mitochondrial distribution and morphology protein 31</fullName>
    </recommendedName>
</protein>
<gene>
    <name evidence="11" type="primary">KAFR0B06870</name>
    <name evidence="11" type="ORF">KAFR_0B06870</name>
</gene>
<sequence>MFQTCRRLLPSGATNIRSAATPCIRYRSYNVRASSLLRPHNTRSHLFERARCYSTWGDGKRPDQIHFSNGGMNRFTRFKTGIRMILKKSTKPFNTDDISAFISWIVVSHVILFIISTTTFFSVIIYLLNTVSAQEYLAKKIGKLLTRNNPELSVIFENAIVPNWSSSKIRFNKVFVSRRPNLSNTSEFVKGSQKDAMQRATLALSENVLVNNNDFNDGNYTQLDLTIDQIEISLSFTKWLNGRGILDEVVVSGIRGVIDRTHIKWDPALDPALYKNVHKPGDFEISQFIMNDALVTVYQPSGFRPFNISIINCNLPRLRKNWLLYDILNANNINGAYDNSMFTLHKKLNANSSSLLTRIRIDNLDIDHLNANDQGPFGWITEGTVNMLADIELPNQDTDGLQFKDIVQEFKRKLSNKKLEEEQTIPNKFAMEFFLKLNNVKAEVPLFTRELTYKNNALIRPIVGYMNSKRTYIPIRCRVIKDIKDFEGAWTVYDSHLMYDLSSKVYDAFATYVADEERRSIRVRRVTFWSLQLFLQMILMGLATIT</sequence>
<keyword evidence="7" id="KW-0496">Mitochondrion</keyword>
<dbReference type="InParanoid" id="H2ARI4"/>
<dbReference type="OrthoDB" id="17678at2759"/>
<dbReference type="GeneID" id="13884865"/>
<keyword evidence="4" id="KW-0999">Mitochondrion inner membrane</keyword>
<keyword evidence="12" id="KW-1185">Reference proteome</keyword>
<dbReference type="PANTHER" id="PTHR31068:SF0">
    <property type="entry name" value="MITOCHONDRIAL DISTRIBUTION AND MORPHOLOGY PROTEIN 31"/>
    <property type="match status" value="1"/>
</dbReference>
<keyword evidence="5" id="KW-0809">Transit peptide</keyword>
<name>H2ARI4_KAZAF</name>
<keyword evidence="6 10" id="KW-1133">Transmembrane helix</keyword>
<dbReference type="HOGENOM" id="CLU_016236_2_1_1"/>
<dbReference type="GO" id="GO:1900208">
    <property type="term" value="P:regulation of cardiolipin metabolic process"/>
    <property type="evidence" value="ECO:0007669"/>
    <property type="project" value="EnsemblFungi"/>
</dbReference>
<dbReference type="GO" id="GO:0006873">
    <property type="term" value="P:intracellular monoatomic ion homeostasis"/>
    <property type="evidence" value="ECO:0007669"/>
    <property type="project" value="EnsemblFungi"/>
</dbReference>
<evidence type="ECO:0000256" key="4">
    <source>
        <dbReference type="ARBA" id="ARBA00022792"/>
    </source>
</evidence>
<dbReference type="STRING" id="1071382.H2ARI4"/>
<accession>H2ARI4</accession>
<dbReference type="AlphaFoldDB" id="H2ARI4"/>
<keyword evidence="8 10" id="KW-0472">Membrane</keyword>
<organism evidence="11 12">
    <name type="scientific">Kazachstania africana (strain ATCC 22294 / BCRC 22015 / CBS 2517 / CECT 1963 / NBRC 1671 / NRRL Y-8276)</name>
    <name type="common">Yeast</name>
    <name type="synonym">Kluyveromyces africanus</name>
    <dbReference type="NCBI Taxonomy" id="1071382"/>
    <lineage>
        <taxon>Eukaryota</taxon>
        <taxon>Fungi</taxon>
        <taxon>Dikarya</taxon>
        <taxon>Ascomycota</taxon>
        <taxon>Saccharomycotina</taxon>
        <taxon>Saccharomycetes</taxon>
        <taxon>Saccharomycetales</taxon>
        <taxon>Saccharomycetaceae</taxon>
        <taxon>Kazachstania</taxon>
    </lineage>
</organism>
<evidence type="ECO:0000256" key="1">
    <source>
        <dbReference type="ARBA" id="ARBA00004448"/>
    </source>
</evidence>
<evidence type="ECO:0000313" key="12">
    <source>
        <dbReference type="Proteomes" id="UP000005220"/>
    </source>
</evidence>
<evidence type="ECO:0000256" key="3">
    <source>
        <dbReference type="ARBA" id="ARBA00022692"/>
    </source>
</evidence>
<dbReference type="GO" id="GO:0005743">
    <property type="term" value="C:mitochondrial inner membrane"/>
    <property type="evidence" value="ECO:0007669"/>
    <property type="project" value="UniProtKB-SubCell"/>
</dbReference>
<comment type="function">
    <text evidence="9">Involved in the organization of the mitochondrial membranes and the global structure of the mitochondria. Also required for mitochondrial distribution and mobility as well as for the maintenance of mitochondrial DNA nucleoids structures.</text>
</comment>